<sequence>MKGRQKGWTQPERWEVGMNRKWWVPCLSHWPKQKPCCRPPSLAWPPSGPMWPTWRFESHTAAREWPGHYSGRLHE</sequence>
<dbReference type="AlphaFoldDB" id="A0A699ZSB7"/>
<evidence type="ECO:0000313" key="1">
    <source>
        <dbReference type="EMBL" id="GFH24050.1"/>
    </source>
</evidence>
<organism evidence="1 2">
    <name type="scientific">Haematococcus lacustris</name>
    <name type="common">Green alga</name>
    <name type="synonym">Haematococcus pluvialis</name>
    <dbReference type="NCBI Taxonomy" id="44745"/>
    <lineage>
        <taxon>Eukaryota</taxon>
        <taxon>Viridiplantae</taxon>
        <taxon>Chlorophyta</taxon>
        <taxon>core chlorophytes</taxon>
        <taxon>Chlorophyceae</taxon>
        <taxon>CS clade</taxon>
        <taxon>Chlamydomonadales</taxon>
        <taxon>Haematococcaceae</taxon>
        <taxon>Haematococcus</taxon>
    </lineage>
</organism>
<proteinExistence type="predicted"/>
<gene>
    <name evidence="1" type="ORF">HaLaN_21766</name>
</gene>
<accession>A0A699ZSB7</accession>
<dbReference type="EMBL" id="BLLF01002429">
    <property type="protein sequence ID" value="GFH24050.1"/>
    <property type="molecule type" value="Genomic_DNA"/>
</dbReference>
<keyword evidence="2" id="KW-1185">Reference proteome</keyword>
<name>A0A699ZSB7_HAELA</name>
<reference evidence="1 2" key="1">
    <citation type="submission" date="2020-02" db="EMBL/GenBank/DDBJ databases">
        <title>Draft genome sequence of Haematococcus lacustris strain NIES-144.</title>
        <authorList>
            <person name="Morimoto D."/>
            <person name="Nakagawa S."/>
            <person name="Yoshida T."/>
            <person name="Sawayama S."/>
        </authorList>
    </citation>
    <scope>NUCLEOTIDE SEQUENCE [LARGE SCALE GENOMIC DNA]</scope>
    <source>
        <strain evidence="1 2">NIES-144</strain>
    </source>
</reference>
<evidence type="ECO:0000313" key="2">
    <source>
        <dbReference type="Proteomes" id="UP000485058"/>
    </source>
</evidence>
<protein>
    <submittedName>
        <fullName evidence="1">Uncharacterized protein</fullName>
    </submittedName>
</protein>
<comment type="caution">
    <text evidence="1">The sequence shown here is derived from an EMBL/GenBank/DDBJ whole genome shotgun (WGS) entry which is preliminary data.</text>
</comment>
<dbReference type="Proteomes" id="UP000485058">
    <property type="component" value="Unassembled WGS sequence"/>
</dbReference>